<protein>
    <submittedName>
        <fullName evidence="1">Uncharacterized protein</fullName>
    </submittedName>
</protein>
<dbReference type="AlphaFoldDB" id="A0A9X3XF51"/>
<comment type="caution">
    <text evidence="1">The sequence shown here is derived from an EMBL/GenBank/DDBJ whole genome shotgun (WGS) entry which is preliminary data.</text>
</comment>
<dbReference type="EMBL" id="JAGTJJ010000045">
    <property type="protein sequence ID" value="MDC3986966.1"/>
    <property type="molecule type" value="Genomic_DNA"/>
</dbReference>
<name>A0A9X3XF51_9BACT</name>
<organism evidence="1 2">
    <name type="scientific">Polyangium jinanense</name>
    <dbReference type="NCBI Taxonomy" id="2829994"/>
    <lineage>
        <taxon>Bacteria</taxon>
        <taxon>Pseudomonadati</taxon>
        <taxon>Myxococcota</taxon>
        <taxon>Polyangia</taxon>
        <taxon>Polyangiales</taxon>
        <taxon>Polyangiaceae</taxon>
        <taxon>Polyangium</taxon>
    </lineage>
</organism>
<reference evidence="1 2" key="1">
    <citation type="submission" date="2021-04" db="EMBL/GenBank/DDBJ databases">
        <title>Genome analysis of Polyangium sp.</title>
        <authorList>
            <person name="Li Y."/>
            <person name="Wang J."/>
        </authorList>
    </citation>
    <scope>NUCLEOTIDE SEQUENCE [LARGE SCALE GENOMIC DNA]</scope>
    <source>
        <strain evidence="1 2">SDU14</strain>
    </source>
</reference>
<dbReference type="RefSeq" id="WP_272426558.1">
    <property type="nucleotide sequence ID" value="NZ_JAGTJJ010000045.1"/>
</dbReference>
<gene>
    <name evidence="1" type="ORF">KEG57_41240</name>
</gene>
<keyword evidence="2" id="KW-1185">Reference proteome</keyword>
<evidence type="ECO:0000313" key="1">
    <source>
        <dbReference type="EMBL" id="MDC3986966.1"/>
    </source>
</evidence>
<proteinExistence type="predicted"/>
<dbReference type="Proteomes" id="UP001151081">
    <property type="component" value="Unassembled WGS sequence"/>
</dbReference>
<evidence type="ECO:0000313" key="2">
    <source>
        <dbReference type="Proteomes" id="UP001151081"/>
    </source>
</evidence>
<sequence>MLSLLRAFLQSLRAALRPPPAPPAPPATRAHVDGYRTSARTPDEPSPWFMSVTLSTARKFSIVLYEFHESRGQPRNGTRLARVDPPGLLEGWSITSVHQYFWQYLWFGVIFFHRGPERYEALLVERLGPGAREDVCRELSMGASGAQPADGNRVFAALIDRHESYDGSTGYHADLAIGRLCLSADGEAWSYEREVLWFETEEGSPYS</sequence>
<accession>A0A9X3XF51</accession>